<dbReference type="InterPro" id="IPR020845">
    <property type="entry name" value="AMP-binding_CS"/>
</dbReference>
<dbReference type="InterPro" id="IPR045851">
    <property type="entry name" value="AMP-bd_C_sf"/>
</dbReference>
<dbReference type="GO" id="GO:0031956">
    <property type="term" value="F:medium-chain fatty acid-CoA ligase activity"/>
    <property type="evidence" value="ECO:0007669"/>
    <property type="project" value="TreeGrafter"/>
</dbReference>
<protein>
    <submittedName>
        <fullName evidence="5">Acyl-CoA synthetase</fullName>
    </submittedName>
</protein>
<dbReference type="PANTHER" id="PTHR43201">
    <property type="entry name" value="ACYL-COA SYNTHETASE"/>
    <property type="match status" value="1"/>
</dbReference>
<evidence type="ECO:0000313" key="6">
    <source>
        <dbReference type="Proteomes" id="UP000460272"/>
    </source>
</evidence>
<dbReference type="InterPro" id="IPR025110">
    <property type="entry name" value="AMP-bd_C"/>
</dbReference>
<evidence type="ECO:0000259" key="4">
    <source>
        <dbReference type="Pfam" id="PF13193"/>
    </source>
</evidence>
<feature type="domain" description="AMP-dependent synthetase/ligase" evidence="3">
    <location>
        <begin position="9"/>
        <end position="374"/>
    </location>
</feature>
<dbReference type="OrthoDB" id="9803968at2"/>
<evidence type="ECO:0000313" key="5">
    <source>
        <dbReference type="EMBL" id="TVZ02856.1"/>
    </source>
</evidence>
<gene>
    <name evidence="5" type="ORF">EAS64_20435</name>
</gene>
<proteinExistence type="inferred from homology"/>
<comment type="similarity">
    <text evidence="1">Belongs to the ATP-dependent AMP-binding enzyme family.</text>
</comment>
<dbReference type="Proteomes" id="UP000460272">
    <property type="component" value="Unassembled WGS sequence"/>
</dbReference>
<dbReference type="EMBL" id="RPFW01000004">
    <property type="protein sequence ID" value="TVZ02856.1"/>
    <property type="molecule type" value="Genomic_DNA"/>
</dbReference>
<feature type="domain" description="AMP-binding enzyme C-terminal" evidence="4">
    <location>
        <begin position="424"/>
        <end position="499"/>
    </location>
</feature>
<organism evidence="5 6">
    <name type="scientific">Trebonia kvetii</name>
    <dbReference type="NCBI Taxonomy" id="2480626"/>
    <lineage>
        <taxon>Bacteria</taxon>
        <taxon>Bacillati</taxon>
        <taxon>Actinomycetota</taxon>
        <taxon>Actinomycetes</taxon>
        <taxon>Streptosporangiales</taxon>
        <taxon>Treboniaceae</taxon>
        <taxon>Trebonia</taxon>
    </lineage>
</organism>
<evidence type="ECO:0000256" key="1">
    <source>
        <dbReference type="ARBA" id="ARBA00006432"/>
    </source>
</evidence>
<dbReference type="AlphaFoldDB" id="A0A6P2BX96"/>
<dbReference type="PANTHER" id="PTHR43201:SF5">
    <property type="entry name" value="MEDIUM-CHAIN ACYL-COA LIGASE ACSF2, MITOCHONDRIAL"/>
    <property type="match status" value="1"/>
</dbReference>
<name>A0A6P2BX96_9ACTN</name>
<evidence type="ECO:0000259" key="3">
    <source>
        <dbReference type="Pfam" id="PF00501"/>
    </source>
</evidence>
<dbReference type="GO" id="GO:0006631">
    <property type="term" value="P:fatty acid metabolic process"/>
    <property type="evidence" value="ECO:0007669"/>
    <property type="project" value="TreeGrafter"/>
</dbReference>
<dbReference type="Pfam" id="PF00501">
    <property type="entry name" value="AMP-binding"/>
    <property type="match status" value="1"/>
</dbReference>
<dbReference type="Pfam" id="PF13193">
    <property type="entry name" value="AMP-binding_C"/>
    <property type="match status" value="1"/>
</dbReference>
<evidence type="ECO:0000256" key="2">
    <source>
        <dbReference type="ARBA" id="ARBA00022598"/>
    </source>
</evidence>
<dbReference type="PROSITE" id="PS00455">
    <property type="entry name" value="AMP_BINDING"/>
    <property type="match status" value="1"/>
</dbReference>
<reference evidence="5 6" key="1">
    <citation type="submission" date="2018-11" db="EMBL/GenBank/DDBJ databases">
        <title>Trebonia kvetii gen.nov., sp.nov., a novel acidophilic actinobacterium, and proposal of the new actinobacterial family Treboniaceae fam. nov.</title>
        <authorList>
            <person name="Rapoport D."/>
            <person name="Sagova-Mareckova M."/>
            <person name="Sedlacek I."/>
            <person name="Provaznik J."/>
            <person name="Kralova S."/>
            <person name="Pavlinic D."/>
            <person name="Benes V."/>
            <person name="Kopecky J."/>
        </authorList>
    </citation>
    <scope>NUCLEOTIDE SEQUENCE [LARGE SCALE GENOMIC DNA]</scope>
    <source>
        <strain evidence="5 6">15Tr583</strain>
    </source>
</reference>
<dbReference type="InterPro" id="IPR000873">
    <property type="entry name" value="AMP-dep_synth/lig_dom"/>
</dbReference>
<keyword evidence="6" id="KW-1185">Reference proteome</keyword>
<accession>A0A6P2BX96</accession>
<sequence length="516" mass="55268">MPDILSVYAQSQPGKLAVVDDKPDGIVVAWTYAELEAQANRVANLLLSLGAGQGTKVLWCGPNSPEVWAVINAARKIGAIAVPLNYRLTAEEACYVIDNSDAPIAYVDYEHAPMFASLRGKLPKLQHVIAVGGAAPDGMLTDADIAAAPSDPPAESDGTGTGGTMIYTSGTTGKPKGAVRSGGADPEALAALLGLFGYRPDDVYITSGPLYHSGPGAFAGAALLYGQTVVVQRKFDAEDWLRLVDKYKVSSTFSAPALVRMICALPAEVKARYDRSSMHVMIANAAPWSFALKQQYLADFPPESLFEVYGSTELGVDTVLLPKDQLRKPGSCGQPAPGIEILLLDDDGAEVTGTGPDHPGEVFIRSKGVFDTYYKNDASYEANSRGDYHTVGDVAYWDDEGYLYICDRKTDMIIPGGMNVYPAEIEAVLEQHPEIFDVAVFGIPSEEWGEAVHATIVRAPGSSLTGEQVTAFAREHLASYKVPRSVAFTDELPRTGSGKLLKRQLRAPYWAAKQGS</sequence>
<dbReference type="Gene3D" id="3.30.300.30">
    <property type="match status" value="1"/>
</dbReference>
<dbReference type="InterPro" id="IPR042099">
    <property type="entry name" value="ANL_N_sf"/>
</dbReference>
<comment type="caution">
    <text evidence="5">The sequence shown here is derived from an EMBL/GenBank/DDBJ whole genome shotgun (WGS) entry which is preliminary data.</text>
</comment>
<dbReference type="Gene3D" id="3.40.50.12780">
    <property type="entry name" value="N-terminal domain of ligase-like"/>
    <property type="match status" value="1"/>
</dbReference>
<dbReference type="RefSeq" id="WP_145855073.1">
    <property type="nucleotide sequence ID" value="NZ_RPFW01000004.1"/>
</dbReference>
<keyword evidence="2" id="KW-0436">Ligase</keyword>
<dbReference type="FunFam" id="3.30.300.30:FF:000008">
    <property type="entry name" value="2,3-dihydroxybenzoate-AMP ligase"/>
    <property type="match status" value="1"/>
</dbReference>
<dbReference type="SUPFAM" id="SSF56801">
    <property type="entry name" value="Acetyl-CoA synthetase-like"/>
    <property type="match status" value="1"/>
</dbReference>